<reference evidence="1 2" key="1">
    <citation type="submission" date="2016-01" db="EMBL/GenBank/DDBJ databases">
        <title>Genome sequence of the acidophilic iron oxidising Ferrovum strain Z-31.</title>
        <authorList>
            <person name="Poehlein A."/>
            <person name="Ullrich S.R."/>
            <person name="Schloemann M."/>
            <person name="Muehling M."/>
            <person name="Daniel R."/>
        </authorList>
    </citation>
    <scope>NUCLEOTIDE SEQUENCE [LARGE SCALE GENOMIC DNA]</scope>
    <source>
        <strain evidence="1 2">Z-31</strain>
    </source>
</reference>
<gene>
    <name evidence="1" type="ORF">FEMY_24040</name>
</gene>
<protein>
    <submittedName>
        <fullName evidence="1">Uncharacterized protein</fullName>
    </submittedName>
</protein>
<keyword evidence="2" id="KW-1185">Reference proteome</keyword>
<accession>A0A149VV76</accession>
<dbReference type="EMBL" id="LRRD01000134">
    <property type="protein sequence ID" value="KXW57078.1"/>
    <property type="molecule type" value="Genomic_DNA"/>
</dbReference>
<evidence type="ECO:0000313" key="2">
    <source>
        <dbReference type="Proteomes" id="UP000075653"/>
    </source>
</evidence>
<sequence length="335" mass="38748">MKISLQLFRNLSDQLSTLLQDIFINKLSKEYTVSLKNSHINGQYWTVEFSGFQKIMDDDFDNRHISKALFTIQTEALKTQGIDDINGFFKNNDEFLNEISLAIDEGVFSEVMKNMVGTPYFVSIDAKYGSDNLYYAGLLEESVCLIESTTLSCMQSERWWVLSKSVTGNRQLYIPFDKLNLIENSVRIESHGARTEYNEKLTSTDNYIFVIMSFQNNPELVDVYNAIKRSVNKWDDSCKVERIDEIEDDFMITEEILNCIKKSRIVIADITGERPNVYFEIGFARGVNKKMIQMAKTGTEIHFDIKDTNTIFYQNITELEAKLISRLKMMAKVKI</sequence>
<name>A0A149VV76_9PROT</name>
<dbReference type="Proteomes" id="UP000075653">
    <property type="component" value="Unassembled WGS sequence"/>
</dbReference>
<organism evidence="1 2">
    <name type="scientific">Ferrovum myxofaciens</name>
    <dbReference type="NCBI Taxonomy" id="416213"/>
    <lineage>
        <taxon>Bacteria</taxon>
        <taxon>Pseudomonadati</taxon>
        <taxon>Pseudomonadota</taxon>
        <taxon>Betaproteobacteria</taxon>
        <taxon>Ferrovales</taxon>
        <taxon>Ferrovaceae</taxon>
        <taxon>Ferrovum</taxon>
    </lineage>
</organism>
<dbReference type="Gene3D" id="3.40.50.450">
    <property type="match status" value="1"/>
</dbReference>
<proteinExistence type="predicted"/>
<dbReference type="AlphaFoldDB" id="A0A149VV76"/>
<dbReference type="RefSeq" id="WP_062188637.1">
    <property type="nucleotide sequence ID" value="NZ_LRRD01000134.1"/>
</dbReference>
<comment type="caution">
    <text evidence="1">The sequence shown here is derived from an EMBL/GenBank/DDBJ whole genome shotgun (WGS) entry which is preliminary data.</text>
</comment>
<evidence type="ECO:0000313" key="1">
    <source>
        <dbReference type="EMBL" id="KXW57078.1"/>
    </source>
</evidence>
<dbReference type="PATRIC" id="fig|1789004.3.peg.2548"/>